<dbReference type="PANTHER" id="PTHR46169:SF29">
    <property type="entry name" value="DNA REPLICATION-RELATED ELEMENT FACTOR, ISOFORM A"/>
    <property type="match status" value="1"/>
</dbReference>
<evidence type="ECO:0000313" key="1">
    <source>
        <dbReference type="EMBL" id="MBW0460318.1"/>
    </source>
</evidence>
<dbReference type="Proteomes" id="UP000765509">
    <property type="component" value="Unassembled WGS sequence"/>
</dbReference>
<proteinExistence type="predicted"/>
<dbReference type="GO" id="GO:0006357">
    <property type="term" value="P:regulation of transcription by RNA polymerase II"/>
    <property type="evidence" value="ECO:0007669"/>
    <property type="project" value="TreeGrafter"/>
</dbReference>
<comment type="caution">
    <text evidence="1">The sequence shown here is derived from an EMBL/GenBank/DDBJ whole genome shotgun (WGS) entry which is preliminary data.</text>
</comment>
<reference evidence="1" key="1">
    <citation type="submission" date="2021-03" db="EMBL/GenBank/DDBJ databases">
        <title>Draft genome sequence of rust myrtle Austropuccinia psidii MF-1, a brazilian biotype.</title>
        <authorList>
            <person name="Quecine M.C."/>
            <person name="Pachon D.M.R."/>
            <person name="Bonatelli M.L."/>
            <person name="Correr F.H."/>
            <person name="Franceschini L.M."/>
            <person name="Leite T.F."/>
            <person name="Margarido G.R.A."/>
            <person name="Almeida C.A."/>
            <person name="Ferrarezi J.A."/>
            <person name="Labate C.A."/>
        </authorList>
    </citation>
    <scope>NUCLEOTIDE SEQUENCE</scope>
    <source>
        <strain evidence="1">MF-1</strain>
    </source>
</reference>
<dbReference type="GO" id="GO:0005634">
    <property type="term" value="C:nucleus"/>
    <property type="evidence" value="ECO:0007669"/>
    <property type="project" value="TreeGrafter"/>
</dbReference>
<sequence>MVDKSIPIHEDNQSCINAAKGNCNLTNRRMKHIDIKLHLIKEAISLGFSGLVYTMTSNMLADFLTKSTLSLESLKTALVYFIADCDLPLSITDSKSFQQLLELCNPSVPNILVLFTALTGHLSNLVYFHQEHIYKIITKAGTFVSFTANLWTSPNVKAFMAVTANFMDCDFKLNSILLGSNKIEGNVHVLINS</sequence>
<name>A0A9Q3B815_9BASI</name>
<keyword evidence="2" id="KW-1185">Reference proteome</keyword>
<protein>
    <submittedName>
        <fullName evidence="1">Uncharacterized protein</fullName>
    </submittedName>
</protein>
<gene>
    <name evidence="1" type="ORF">O181_000033</name>
</gene>
<dbReference type="OrthoDB" id="5057302at2759"/>
<dbReference type="PANTHER" id="PTHR46169">
    <property type="entry name" value="DNA REPLICATION-RELATED ELEMENT FACTOR, ISOFORM A"/>
    <property type="match status" value="1"/>
</dbReference>
<organism evidence="1 2">
    <name type="scientific">Austropuccinia psidii MF-1</name>
    <dbReference type="NCBI Taxonomy" id="1389203"/>
    <lineage>
        <taxon>Eukaryota</taxon>
        <taxon>Fungi</taxon>
        <taxon>Dikarya</taxon>
        <taxon>Basidiomycota</taxon>
        <taxon>Pucciniomycotina</taxon>
        <taxon>Pucciniomycetes</taxon>
        <taxon>Pucciniales</taxon>
        <taxon>Sphaerophragmiaceae</taxon>
        <taxon>Austropuccinia</taxon>
    </lineage>
</organism>
<dbReference type="AlphaFoldDB" id="A0A9Q3B815"/>
<accession>A0A9Q3B815</accession>
<dbReference type="EMBL" id="AVOT02000003">
    <property type="protein sequence ID" value="MBW0460318.1"/>
    <property type="molecule type" value="Genomic_DNA"/>
</dbReference>
<dbReference type="InterPro" id="IPR052717">
    <property type="entry name" value="Vacuolar_transposase_reg"/>
</dbReference>
<evidence type="ECO:0000313" key="2">
    <source>
        <dbReference type="Proteomes" id="UP000765509"/>
    </source>
</evidence>